<dbReference type="Proteomes" id="UP000198515">
    <property type="component" value="Unassembled WGS sequence"/>
</dbReference>
<protein>
    <submittedName>
        <fullName evidence="1">Uncharacterized protein</fullName>
    </submittedName>
</protein>
<gene>
    <name evidence="1" type="ORF">GA0061070_104518</name>
</gene>
<sequence length="91" mass="9988">MLANLALVFAIGIPVGLIPEQLLIEATMEGCYEKAIQAFALKRTVPTSGYCLRCKKRGKTAKWYKNTELARGFSEGGLSGDEKTLTIQSNY</sequence>
<proteinExistence type="predicted"/>
<accession>A0A1C4FXA2</accession>
<evidence type="ECO:0000313" key="1">
    <source>
        <dbReference type="EMBL" id="SCC60486.1"/>
    </source>
</evidence>
<organism evidence="1 2">
    <name type="scientific">Kosakonia oryziphila</name>
    <dbReference type="NCBI Taxonomy" id="1005667"/>
    <lineage>
        <taxon>Bacteria</taxon>
        <taxon>Pseudomonadati</taxon>
        <taxon>Pseudomonadota</taxon>
        <taxon>Gammaproteobacteria</taxon>
        <taxon>Enterobacterales</taxon>
        <taxon>Enterobacteriaceae</taxon>
        <taxon>Kosakonia</taxon>
    </lineage>
</organism>
<evidence type="ECO:0000313" key="2">
    <source>
        <dbReference type="Proteomes" id="UP000198515"/>
    </source>
</evidence>
<dbReference type="AlphaFoldDB" id="A0A1C4FXA2"/>
<dbReference type="EMBL" id="FMBC01000045">
    <property type="protein sequence ID" value="SCC60486.1"/>
    <property type="molecule type" value="Genomic_DNA"/>
</dbReference>
<reference evidence="2" key="1">
    <citation type="submission" date="2016-08" db="EMBL/GenBank/DDBJ databases">
        <authorList>
            <person name="Varghese N."/>
            <person name="Submissions Spin"/>
        </authorList>
    </citation>
    <scope>NUCLEOTIDE SEQUENCE [LARGE SCALE GENOMIC DNA]</scope>
    <source>
        <strain evidence="2">REICA_142</strain>
    </source>
</reference>
<name>A0A1C4FXA2_9ENTR</name>
<keyword evidence="2" id="KW-1185">Reference proteome</keyword>